<keyword evidence="2" id="KW-1185">Reference proteome</keyword>
<sequence>MTRVHRVLWRRQGKTLQFNCKGQWHTVREVLDRWKDTGEWWNGETPKLFVRFLTDSGVWELYRDLPDGRWFFYRRYD</sequence>
<gene>
    <name evidence="1" type="ORF">SAMN00808754_1763</name>
</gene>
<reference evidence="1 2" key="1">
    <citation type="submission" date="2017-04" db="EMBL/GenBank/DDBJ databases">
        <authorList>
            <person name="Afonso C.L."/>
            <person name="Miller P.J."/>
            <person name="Scott M.A."/>
            <person name="Spackman E."/>
            <person name="Goraichik I."/>
            <person name="Dimitrov K.M."/>
            <person name="Suarez D.L."/>
            <person name="Swayne D.E."/>
        </authorList>
    </citation>
    <scope>NUCLEOTIDE SEQUENCE [LARGE SCALE GENOMIC DNA]</scope>
    <source>
        <strain evidence="1 2">ToBE</strain>
    </source>
</reference>
<dbReference type="STRING" id="698762.SAMN00808754_1763"/>
<protein>
    <submittedName>
        <fullName evidence="1">Uncharacterized protein</fullName>
    </submittedName>
</protein>
<dbReference type="EMBL" id="LT838272">
    <property type="protein sequence ID" value="SMB97123.1"/>
    <property type="molecule type" value="Genomic_DNA"/>
</dbReference>
<dbReference type="Proteomes" id="UP000192569">
    <property type="component" value="Chromosome I"/>
</dbReference>
<proteinExistence type="predicted"/>
<dbReference type="AlphaFoldDB" id="A0A1W1VV29"/>
<accession>A0A1W1VV29</accession>
<name>A0A1W1VV29_9FIRM</name>
<evidence type="ECO:0000313" key="2">
    <source>
        <dbReference type="Proteomes" id="UP000192569"/>
    </source>
</evidence>
<evidence type="ECO:0000313" key="1">
    <source>
        <dbReference type="EMBL" id="SMB97123.1"/>
    </source>
</evidence>
<organism evidence="1 2">
    <name type="scientific">Thermanaeromonas toyohensis ToBE</name>
    <dbReference type="NCBI Taxonomy" id="698762"/>
    <lineage>
        <taxon>Bacteria</taxon>
        <taxon>Bacillati</taxon>
        <taxon>Bacillota</taxon>
        <taxon>Clostridia</taxon>
        <taxon>Neomoorellales</taxon>
        <taxon>Neomoorellaceae</taxon>
        <taxon>Thermanaeromonas</taxon>
    </lineage>
</organism>